<dbReference type="PROSITE" id="PS50089">
    <property type="entry name" value="ZF_RING_2"/>
    <property type="match status" value="1"/>
</dbReference>
<accession>A0ABM0GKW6</accession>
<keyword evidence="4" id="KW-0677">Repeat</keyword>
<reference evidence="13" key="1">
    <citation type="submission" date="2025-08" db="UniProtKB">
        <authorList>
            <consortium name="RefSeq"/>
        </authorList>
    </citation>
    <scope>IDENTIFICATION</scope>
    <source>
        <tissue evidence="13">Testes</tissue>
    </source>
</reference>
<evidence type="ECO:0000256" key="2">
    <source>
        <dbReference type="ARBA" id="ARBA00022490"/>
    </source>
</evidence>
<evidence type="ECO:0000256" key="4">
    <source>
        <dbReference type="ARBA" id="ARBA00022737"/>
    </source>
</evidence>
<evidence type="ECO:0000256" key="3">
    <source>
        <dbReference type="ARBA" id="ARBA00022723"/>
    </source>
</evidence>
<dbReference type="PANTHER" id="PTHR10131">
    <property type="entry name" value="TNF RECEPTOR ASSOCIATED FACTOR"/>
    <property type="match status" value="1"/>
</dbReference>
<dbReference type="Gene3D" id="1.20.5.170">
    <property type="match status" value="1"/>
</dbReference>
<dbReference type="Proteomes" id="UP000694865">
    <property type="component" value="Unplaced"/>
</dbReference>
<evidence type="ECO:0000256" key="5">
    <source>
        <dbReference type="ARBA" id="ARBA00022771"/>
    </source>
</evidence>
<feature type="domain" description="TRAF-type" evidence="11">
    <location>
        <begin position="192"/>
        <end position="251"/>
    </location>
</feature>
<evidence type="ECO:0000259" key="9">
    <source>
        <dbReference type="PROSITE" id="PS50089"/>
    </source>
</evidence>
<dbReference type="PANTHER" id="PTHR10131:SF138">
    <property type="entry name" value="RE66324P"/>
    <property type="match status" value="1"/>
</dbReference>
<feature type="domain" description="MATH" evidence="10">
    <location>
        <begin position="430"/>
        <end position="576"/>
    </location>
</feature>
<dbReference type="SMART" id="SM00061">
    <property type="entry name" value="MATH"/>
    <property type="match status" value="1"/>
</dbReference>
<proteinExistence type="predicted"/>
<name>A0ABM0GKW6_SACKO</name>
<keyword evidence="3 7" id="KW-0479">Metal-binding</keyword>
<dbReference type="Pfam" id="PF02176">
    <property type="entry name" value="zf-TRAF"/>
    <property type="match status" value="1"/>
</dbReference>
<keyword evidence="12" id="KW-1185">Reference proteome</keyword>
<protein>
    <submittedName>
        <fullName evidence="13">TNF receptor-associated factor 2-like</fullName>
    </submittedName>
</protein>
<dbReference type="InterPro" id="IPR001841">
    <property type="entry name" value="Znf_RING"/>
</dbReference>
<dbReference type="SUPFAM" id="SSF57850">
    <property type="entry name" value="RING/U-box"/>
    <property type="match status" value="1"/>
</dbReference>
<evidence type="ECO:0000256" key="1">
    <source>
        <dbReference type="ARBA" id="ARBA00004496"/>
    </source>
</evidence>
<dbReference type="InterPro" id="IPR013083">
    <property type="entry name" value="Znf_RING/FYVE/PHD"/>
</dbReference>
<feature type="domain" description="TRAF-type" evidence="11">
    <location>
        <begin position="137"/>
        <end position="190"/>
    </location>
</feature>
<dbReference type="Pfam" id="PF21363">
    <property type="entry name" value="TRAF3_RING"/>
    <property type="match status" value="1"/>
</dbReference>
<feature type="domain" description="RING-type" evidence="9">
    <location>
        <begin position="49"/>
        <end position="89"/>
    </location>
</feature>
<evidence type="ECO:0000313" key="13">
    <source>
        <dbReference type="RefSeq" id="XP_002732155.1"/>
    </source>
</evidence>
<feature type="coiled-coil region" evidence="8">
    <location>
        <begin position="369"/>
        <end position="406"/>
    </location>
</feature>
<organism evidence="12 13">
    <name type="scientific">Saccoglossus kowalevskii</name>
    <name type="common">Acorn worm</name>
    <dbReference type="NCBI Taxonomy" id="10224"/>
    <lineage>
        <taxon>Eukaryota</taxon>
        <taxon>Metazoa</taxon>
        <taxon>Hemichordata</taxon>
        <taxon>Enteropneusta</taxon>
        <taxon>Harrimaniidae</taxon>
        <taxon>Saccoglossus</taxon>
    </lineage>
</organism>
<dbReference type="InterPro" id="IPR001293">
    <property type="entry name" value="Znf_TRAF"/>
</dbReference>
<evidence type="ECO:0000256" key="6">
    <source>
        <dbReference type="ARBA" id="ARBA00022833"/>
    </source>
</evidence>
<gene>
    <name evidence="13" type="primary">LOC100373552</name>
</gene>
<dbReference type="InterPro" id="IPR049342">
    <property type="entry name" value="TRAF1-6_MATH_dom"/>
</dbReference>
<evidence type="ECO:0000259" key="11">
    <source>
        <dbReference type="PROSITE" id="PS50145"/>
    </source>
</evidence>
<dbReference type="PROSITE" id="PS50144">
    <property type="entry name" value="MATH"/>
    <property type="match status" value="1"/>
</dbReference>
<evidence type="ECO:0000256" key="8">
    <source>
        <dbReference type="SAM" id="Coils"/>
    </source>
</evidence>
<dbReference type="InterPro" id="IPR002083">
    <property type="entry name" value="MATH/TRAF_dom"/>
</dbReference>
<keyword evidence="6 7" id="KW-0862">Zinc</keyword>
<evidence type="ECO:0000313" key="12">
    <source>
        <dbReference type="Proteomes" id="UP000694865"/>
    </source>
</evidence>
<sequence>MTLGQNDQYKRKQHREDISTFFTIPSRGMAHGYSTDIFRRSTIENKYKCKYCRQILRQPIQTYCGHRICKNCFDLILSRQKPPVCNACKEEGNYSILSTGECHLDKAIQRELSKFEVHCQSEGCEWTGIFKEYDQKHFDECPGQVIHCIKYGCEAQFRRDALAHHLRTECDMRVVQCDYCDVQLPYKEIKMHTGECNEVPLECPNCHKKNIRRGELKLHLDANNGDCSKRIVSCEFEKVGCDKKVDHEKLEEHHHEYTVHHLQLLFHYLIPFLAMIQDVKVKLSSVTNIEKTVEKQQNGIESLTTSVHDLETQVKKRLTESERAAEHPNGLLETELIQEQGKKIEDMGNKTKLLHTKVTTYEGIVGVLSNEVEKEADKLKEVEMGLKRERERSEALERKIKSQDRIIAMKDVALAEQDLRIQSLEMASYDGVLVWKITDFARKQCDAVSQRTTSIYSPCFFTSRHGYKMCARIYLNGDGMGKGNHVSLFFVIMRGTFDGLLRWPFRQKVTLMWIDQNHQEHVIDAFRPDPTSNSFKRPSQDMNIASGCPLFMPLAQIHSPRHAYVKDDVAYIKIIVDNSDID</sequence>
<dbReference type="InterPro" id="IPR012227">
    <property type="entry name" value="TNF_rcpt-assoc_TRAF_met"/>
</dbReference>
<keyword evidence="2" id="KW-0963">Cytoplasm</keyword>
<dbReference type="Gene3D" id="3.30.40.10">
    <property type="entry name" value="Zinc/RING finger domain, C3HC4 (zinc finger)"/>
    <property type="match status" value="3"/>
</dbReference>
<dbReference type="InterPro" id="IPR008974">
    <property type="entry name" value="TRAF-like"/>
</dbReference>
<dbReference type="Gene3D" id="2.60.210.10">
    <property type="entry name" value="Apoptosis, Tumor Necrosis Factor Receptor Associated Protein 2, Chain A"/>
    <property type="match status" value="1"/>
</dbReference>
<dbReference type="Pfam" id="PF21355">
    <property type="entry name" value="TRAF-mep_MATH"/>
    <property type="match status" value="1"/>
</dbReference>
<keyword evidence="5 7" id="KW-0863">Zinc-finger</keyword>
<dbReference type="PIRSF" id="PIRSF015614">
    <property type="entry name" value="TRAF"/>
    <property type="match status" value="1"/>
</dbReference>
<dbReference type="InterPro" id="IPR049440">
    <property type="entry name" value="TRAF3/5_RING"/>
</dbReference>
<dbReference type="SUPFAM" id="SSF49599">
    <property type="entry name" value="TRAF domain-like"/>
    <property type="match status" value="3"/>
</dbReference>
<evidence type="ECO:0000259" key="10">
    <source>
        <dbReference type="PROSITE" id="PS50144"/>
    </source>
</evidence>
<evidence type="ECO:0000256" key="7">
    <source>
        <dbReference type="PROSITE-ProRule" id="PRU00207"/>
    </source>
</evidence>
<comment type="subcellular location">
    <subcellularLocation>
        <location evidence="1">Cytoplasm</location>
    </subcellularLocation>
</comment>
<keyword evidence="8" id="KW-0175">Coiled coil</keyword>
<dbReference type="PROSITE" id="PS50145">
    <property type="entry name" value="ZF_TRAF"/>
    <property type="match status" value="2"/>
</dbReference>
<dbReference type="RefSeq" id="XP_002732155.1">
    <property type="nucleotide sequence ID" value="XM_002732109.2"/>
</dbReference>
<feature type="zinc finger region" description="TRAF-type" evidence="7">
    <location>
        <begin position="137"/>
        <end position="190"/>
    </location>
</feature>
<dbReference type="GeneID" id="100373552"/>
<feature type="zinc finger region" description="TRAF-type" evidence="7">
    <location>
        <begin position="192"/>
        <end position="251"/>
    </location>
</feature>